<reference evidence="1" key="1">
    <citation type="submission" date="2022-12" db="EMBL/GenBank/DDBJ databases">
        <title>Reference genome sequencing for broad-spectrum identification of bacterial and archaeal isolates by mass spectrometry.</title>
        <authorList>
            <person name="Sekiguchi Y."/>
            <person name="Tourlousse D.M."/>
        </authorList>
    </citation>
    <scope>NUCLEOTIDE SEQUENCE</scope>
    <source>
        <strain evidence="1">ASRB1</strain>
    </source>
</reference>
<gene>
    <name evidence="1" type="ORF">DAMNIGENAA_00410</name>
</gene>
<evidence type="ECO:0000313" key="2">
    <source>
        <dbReference type="Proteomes" id="UP001144372"/>
    </source>
</evidence>
<sequence length="183" mass="21558">MRQRENQMTFPEKMRTVGVRYKRLFQCLDQDIHVPSILKIEESARYRIPMSNEYWQKTVNTLRHEVSKLDQKKVMVHIDQIIRGIQWLDPIMTRYCEQTCPSCKDPCCTGYEVFFNQTDLLYLTAGHTYQNTARTNTNFKVGNLPLFGRERMSTPPSSSPICMRLVYLRRPDGTPPIGTKRYL</sequence>
<organism evidence="1 2">
    <name type="scientific">Desulforhabdus amnigena</name>
    <dbReference type="NCBI Taxonomy" id="40218"/>
    <lineage>
        <taxon>Bacteria</taxon>
        <taxon>Pseudomonadati</taxon>
        <taxon>Thermodesulfobacteriota</taxon>
        <taxon>Syntrophobacteria</taxon>
        <taxon>Syntrophobacterales</taxon>
        <taxon>Syntrophobacteraceae</taxon>
        <taxon>Desulforhabdus</taxon>
    </lineage>
</organism>
<accession>A0A9W6CZN6</accession>
<protein>
    <submittedName>
        <fullName evidence="1">Uncharacterized protein</fullName>
    </submittedName>
</protein>
<keyword evidence="2" id="KW-1185">Reference proteome</keyword>
<dbReference type="Proteomes" id="UP001144372">
    <property type="component" value="Unassembled WGS sequence"/>
</dbReference>
<evidence type="ECO:0000313" key="1">
    <source>
        <dbReference type="EMBL" id="GLI32608.1"/>
    </source>
</evidence>
<name>A0A9W6CZN6_9BACT</name>
<proteinExistence type="predicted"/>
<dbReference type="EMBL" id="BSDR01000001">
    <property type="protein sequence ID" value="GLI32608.1"/>
    <property type="molecule type" value="Genomic_DNA"/>
</dbReference>
<dbReference type="AlphaFoldDB" id="A0A9W6CZN6"/>
<comment type="caution">
    <text evidence="1">The sequence shown here is derived from an EMBL/GenBank/DDBJ whole genome shotgun (WGS) entry which is preliminary data.</text>
</comment>